<accession>A0A067SGC2</accession>
<keyword evidence="3" id="KW-1185">Reference proteome</keyword>
<sequence>MCPRPCPHRRPLTPSTPDPYLRLGAARRHDYLQALAVRNAQVTSATTFIPSLPFLLLHPHLRGLLQYLRPSRCCTTINSSSSSHRCSHLHRRLQLQRRLTSLRDGLCAYRNTGPPLCLELGFSRFRKTISSHPSASVTHLAIVGRGGSHFYPRVAAVSCLSIVILGFSLLSTPGVFSSPSTSILQHDLLRYRRP</sequence>
<feature type="transmembrane region" description="Helical" evidence="1">
    <location>
        <begin position="150"/>
        <end position="170"/>
    </location>
</feature>
<dbReference type="EMBL" id="KL142420">
    <property type="protein sequence ID" value="KDR66804.1"/>
    <property type="molecule type" value="Genomic_DNA"/>
</dbReference>
<gene>
    <name evidence="2" type="ORF">GALMADRAFT_1140882</name>
</gene>
<proteinExistence type="predicted"/>
<dbReference type="Proteomes" id="UP000027222">
    <property type="component" value="Unassembled WGS sequence"/>
</dbReference>
<evidence type="ECO:0000256" key="1">
    <source>
        <dbReference type="SAM" id="Phobius"/>
    </source>
</evidence>
<protein>
    <submittedName>
        <fullName evidence="2">Uncharacterized protein</fullName>
    </submittedName>
</protein>
<reference evidence="3" key="1">
    <citation type="journal article" date="2014" name="Proc. Natl. Acad. Sci. U.S.A.">
        <title>Extensive sampling of basidiomycete genomes demonstrates inadequacy of the white-rot/brown-rot paradigm for wood decay fungi.</title>
        <authorList>
            <person name="Riley R."/>
            <person name="Salamov A.A."/>
            <person name="Brown D.W."/>
            <person name="Nagy L.G."/>
            <person name="Floudas D."/>
            <person name="Held B.W."/>
            <person name="Levasseur A."/>
            <person name="Lombard V."/>
            <person name="Morin E."/>
            <person name="Otillar R."/>
            <person name="Lindquist E.A."/>
            <person name="Sun H."/>
            <person name="LaButti K.M."/>
            <person name="Schmutz J."/>
            <person name="Jabbour D."/>
            <person name="Luo H."/>
            <person name="Baker S.E."/>
            <person name="Pisabarro A.G."/>
            <person name="Walton J.D."/>
            <person name="Blanchette R.A."/>
            <person name="Henrissat B."/>
            <person name="Martin F."/>
            <person name="Cullen D."/>
            <person name="Hibbett D.S."/>
            <person name="Grigoriev I.V."/>
        </authorList>
    </citation>
    <scope>NUCLEOTIDE SEQUENCE [LARGE SCALE GENOMIC DNA]</scope>
    <source>
        <strain evidence="3">CBS 339.88</strain>
    </source>
</reference>
<keyword evidence="1" id="KW-0812">Transmembrane</keyword>
<dbReference type="HOGENOM" id="CLU_1402538_0_0_1"/>
<keyword evidence="1" id="KW-1133">Transmembrane helix</keyword>
<dbReference type="AlphaFoldDB" id="A0A067SGC2"/>
<organism evidence="2 3">
    <name type="scientific">Galerina marginata (strain CBS 339.88)</name>
    <dbReference type="NCBI Taxonomy" id="685588"/>
    <lineage>
        <taxon>Eukaryota</taxon>
        <taxon>Fungi</taxon>
        <taxon>Dikarya</taxon>
        <taxon>Basidiomycota</taxon>
        <taxon>Agaricomycotina</taxon>
        <taxon>Agaricomycetes</taxon>
        <taxon>Agaricomycetidae</taxon>
        <taxon>Agaricales</taxon>
        <taxon>Agaricineae</taxon>
        <taxon>Strophariaceae</taxon>
        <taxon>Galerina</taxon>
    </lineage>
</organism>
<keyword evidence="1" id="KW-0472">Membrane</keyword>
<evidence type="ECO:0000313" key="2">
    <source>
        <dbReference type="EMBL" id="KDR66804.1"/>
    </source>
</evidence>
<name>A0A067SGC2_GALM3</name>
<evidence type="ECO:0000313" key="3">
    <source>
        <dbReference type="Proteomes" id="UP000027222"/>
    </source>
</evidence>